<accession>A0ABD1GIB1</accession>
<protein>
    <recommendedName>
        <fullName evidence="1">C2 domain-containing protein</fullName>
    </recommendedName>
</protein>
<keyword evidence="3" id="KW-1185">Reference proteome</keyword>
<dbReference type="InterPro" id="IPR044750">
    <property type="entry name" value="C2_SRC2/BAP"/>
</dbReference>
<feature type="domain" description="C2" evidence="1">
    <location>
        <begin position="1"/>
        <end position="110"/>
    </location>
</feature>
<dbReference type="SUPFAM" id="SSF49562">
    <property type="entry name" value="C2 domain (Calcium/lipid-binding domain, CaLB)"/>
    <property type="match status" value="1"/>
</dbReference>
<reference evidence="2 3" key="1">
    <citation type="submission" date="2024-06" db="EMBL/GenBank/DDBJ databases">
        <title>A chromosome level genome sequence of Diviner's sage (Salvia divinorum).</title>
        <authorList>
            <person name="Ford S.A."/>
            <person name="Ro D.-K."/>
            <person name="Ness R.W."/>
            <person name="Phillips M.A."/>
        </authorList>
    </citation>
    <scope>NUCLEOTIDE SEQUENCE [LARGE SCALE GENOMIC DNA]</scope>
    <source>
        <strain evidence="2">SAF-2024a</strain>
        <tissue evidence="2">Leaf</tissue>
    </source>
</reference>
<dbReference type="Pfam" id="PF00168">
    <property type="entry name" value="C2"/>
    <property type="match status" value="1"/>
</dbReference>
<sequence>MECRKLGITVVSAHNLPDVRSLGQMKVYAKISLKGTSKAAVKTPVDIEGDTNPRWNFAVDYTVSESKVQGHGLNLVVKLMCKRTLGDRLVGEVKIPVKDLFQMGLKSQSVLSYPVAGTREGRLDLMYSFSERMLARRPWKTALDTVGFLVLVGGALLLGGDTDAGDEDEDPKPHVEVHDGDVFYDAS</sequence>
<dbReference type="Gene3D" id="2.60.40.150">
    <property type="entry name" value="C2 domain"/>
    <property type="match status" value="1"/>
</dbReference>
<dbReference type="AlphaFoldDB" id="A0ABD1GIB1"/>
<dbReference type="CDD" id="cd04051">
    <property type="entry name" value="C2_SRC2_like"/>
    <property type="match status" value="1"/>
</dbReference>
<dbReference type="PROSITE" id="PS50004">
    <property type="entry name" value="C2"/>
    <property type="match status" value="1"/>
</dbReference>
<dbReference type="EMBL" id="JBEAFC010000008">
    <property type="protein sequence ID" value="KAL1543865.1"/>
    <property type="molecule type" value="Genomic_DNA"/>
</dbReference>
<evidence type="ECO:0000313" key="3">
    <source>
        <dbReference type="Proteomes" id="UP001567538"/>
    </source>
</evidence>
<dbReference type="Proteomes" id="UP001567538">
    <property type="component" value="Unassembled WGS sequence"/>
</dbReference>
<proteinExistence type="predicted"/>
<comment type="caution">
    <text evidence="2">The sequence shown here is derived from an EMBL/GenBank/DDBJ whole genome shotgun (WGS) entry which is preliminary data.</text>
</comment>
<dbReference type="InterPro" id="IPR000008">
    <property type="entry name" value="C2_dom"/>
</dbReference>
<gene>
    <name evidence="2" type="ORF">AAHA92_20784</name>
</gene>
<evidence type="ECO:0000259" key="1">
    <source>
        <dbReference type="PROSITE" id="PS50004"/>
    </source>
</evidence>
<dbReference type="SMART" id="SM00239">
    <property type="entry name" value="C2"/>
    <property type="match status" value="1"/>
</dbReference>
<organism evidence="2 3">
    <name type="scientific">Salvia divinorum</name>
    <name type="common">Maria pastora</name>
    <name type="synonym">Diviner's sage</name>
    <dbReference type="NCBI Taxonomy" id="28513"/>
    <lineage>
        <taxon>Eukaryota</taxon>
        <taxon>Viridiplantae</taxon>
        <taxon>Streptophyta</taxon>
        <taxon>Embryophyta</taxon>
        <taxon>Tracheophyta</taxon>
        <taxon>Spermatophyta</taxon>
        <taxon>Magnoliopsida</taxon>
        <taxon>eudicotyledons</taxon>
        <taxon>Gunneridae</taxon>
        <taxon>Pentapetalae</taxon>
        <taxon>asterids</taxon>
        <taxon>lamiids</taxon>
        <taxon>Lamiales</taxon>
        <taxon>Lamiaceae</taxon>
        <taxon>Nepetoideae</taxon>
        <taxon>Mentheae</taxon>
        <taxon>Salviinae</taxon>
        <taxon>Salvia</taxon>
        <taxon>Salvia subgen. Calosphace</taxon>
    </lineage>
</organism>
<evidence type="ECO:0000313" key="2">
    <source>
        <dbReference type="EMBL" id="KAL1543865.1"/>
    </source>
</evidence>
<dbReference type="PANTHER" id="PTHR32246">
    <property type="entry name" value="INGRESSION PROTEIN FIC1"/>
    <property type="match status" value="1"/>
</dbReference>
<name>A0ABD1GIB1_SALDI</name>
<dbReference type="PANTHER" id="PTHR32246:SF22">
    <property type="entry name" value="C2 DOMAIN-CONTAINING PROTEIN"/>
    <property type="match status" value="1"/>
</dbReference>
<dbReference type="InterPro" id="IPR035892">
    <property type="entry name" value="C2_domain_sf"/>
</dbReference>